<dbReference type="Gene3D" id="2.60.120.460">
    <property type="entry name" value="YjbQ-like"/>
    <property type="match status" value="1"/>
</dbReference>
<dbReference type="AlphaFoldDB" id="A0A1G2PFI8"/>
<protein>
    <recommendedName>
        <fullName evidence="4">Secondary thiamine-phosphate synthase enzyme</fullName>
    </recommendedName>
</protein>
<dbReference type="NCBIfam" id="TIGR00149">
    <property type="entry name" value="TIGR00149_YjbQ"/>
    <property type="match status" value="1"/>
</dbReference>
<dbReference type="InterPro" id="IPR035917">
    <property type="entry name" value="YjbQ-like_sf"/>
</dbReference>
<dbReference type="Pfam" id="PF01894">
    <property type="entry name" value="YjbQ"/>
    <property type="match status" value="1"/>
</dbReference>
<dbReference type="PIRSF" id="PIRSF004681">
    <property type="entry name" value="UCP004681"/>
    <property type="match status" value="1"/>
</dbReference>
<comment type="caution">
    <text evidence="2">The sequence shown here is derived from an EMBL/GenBank/DDBJ whole genome shotgun (WGS) entry which is preliminary data.</text>
</comment>
<dbReference type="EMBL" id="MHSR01000008">
    <property type="protein sequence ID" value="OHA47105.1"/>
    <property type="molecule type" value="Genomic_DNA"/>
</dbReference>
<comment type="similarity">
    <text evidence="1">Belongs to the UPF0047 family.</text>
</comment>
<organism evidence="2 3">
    <name type="scientific">Candidatus Terrybacteria bacterium RIFCSPHIGHO2_01_FULL_43_35</name>
    <dbReference type="NCBI Taxonomy" id="1802361"/>
    <lineage>
        <taxon>Bacteria</taxon>
        <taxon>Candidatus Terryibacteriota</taxon>
    </lineage>
</organism>
<evidence type="ECO:0000313" key="3">
    <source>
        <dbReference type="Proteomes" id="UP000178869"/>
    </source>
</evidence>
<dbReference type="PANTHER" id="PTHR30615">
    <property type="entry name" value="UNCHARACTERIZED PROTEIN YJBQ-RELATED"/>
    <property type="match status" value="1"/>
</dbReference>
<sequence length="128" mass="14317">MATINIKTRKQKQVIDITDLVYKEIAKQSNGVCILFLTHTTAALTTADLDPGSDLDMLDAFQVMVPVMKYRHPHNPDHMPDHILSSLIGSSLSIPVRDGKLVLGQWQKIVLIELDGPRDRQIILSFLS</sequence>
<dbReference type="InterPro" id="IPR001602">
    <property type="entry name" value="UPF0047_YjbQ-like"/>
</dbReference>
<evidence type="ECO:0000256" key="1">
    <source>
        <dbReference type="ARBA" id="ARBA00005534"/>
    </source>
</evidence>
<evidence type="ECO:0000313" key="2">
    <source>
        <dbReference type="EMBL" id="OHA47105.1"/>
    </source>
</evidence>
<accession>A0A1G2PFI8</accession>
<dbReference type="SUPFAM" id="SSF111038">
    <property type="entry name" value="YjbQ-like"/>
    <property type="match status" value="1"/>
</dbReference>
<dbReference type="Proteomes" id="UP000178869">
    <property type="component" value="Unassembled WGS sequence"/>
</dbReference>
<gene>
    <name evidence="2" type="ORF">A2828_04025</name>
</gene>
<dbReference type="PANTHER" id="PTHR30615:SF8">
    <property type="entry name" value="UPF0047 PROTEIN C4A8.02C"/>
    <property type="match status" value="1"/>
</dbReference>
<proteinExistence type="inferred from homology"/>
<evidence type="ECO:0008006" key="4">
    <source>
        <dbReference type="Google" id="ProtNLM"/>
    </source>
</evidence>
<name>A0A1G2PFI8_9BACT</name>
<reference evidence="2 3" key="1">
    <citation type="journal article" date="2016" name="Nat. Commun.">
        <title>Thousands of microbial genomes shed light on interconnected biogeochemical processes in an aquifer system.</title>
        <authorList>
            <person name="Anantharaman K."/>
            <person name="Brown C.T."/>
            <person name="Hug L.A."/>
            <person name="Sharon I."/>
            <person name="Castelle C.J."/>
            <person name="Probst A.J."/>
            <person name="Thomas B.C."/>
            <person name="Singh A."/>
            <person name="Wilkins M.J."/>
            <person name="Karaoz U."/>
            <person name="Brodie E.L."/>
            <person name="Williams K.H."/>
            <person name="Hubbard S.S."/>
            <person name="Banfield J.F."/>
        </authorList>
    </citation>
    <scope>NUCLEOTIDE SEQUENCE [LARGE SCALE GENOMIC DNA]</scope>
</reference>